<dbReference type="AlphaFoldDB" id="A0A847D051"/>
<evidence type="ECO:0000256" key="5">
    <source>
        <dbReference type="ARBA" id="ARBA00022692"/>
    </source>
</evidence>
<dbReference type="EMBL" id="JAAZBX010000004">
    <property type="protein sequence ID" value="NLD25295.1"/>
    <property type="molecule type" value="Genomic_DNA"/>
</dbReference>
<organism evidence="11 12">
    <name type="scientific">Candidatus Dojkabacteria bacterium</name>
    <dbReference type="NCBI Taxonomy" id="2099670"/>
    <lineage>
        <taxon>Bacteria</taxon>
        <taxon>Candidatus Dojkabacteria</taxon>
    </lineage>
</organism>
<dbReference type="GO" id="GO:0005886">
    <property type="term" value="C:plasma membrane"/>
    <property type="evidence" value="ECO:0007669"/>
    <property type="project" value="UniProtKB-SubCell"/>
</dbReference>
<evidence type="ECO:0000256" key="4">
    <source>
        <dbReference type="ARBA" id="ARBA00022679"/>
    </source>
</evidence>
<dbReference type="InterPro" id="IPR004299">
    <property type="entry name" value="MBOAT_fam"/>
</dbReference>
<comment type="caution">
    <text evidence="11">The sequence shown here is derived from an EMBL/GenBank/DDBJ whole genome shotgun (WGS) entry which is preliminary data.</text>
</comment>
<proteinExistence type="inferred from homology"/>
<evidence type="ECO:0000256" key="3">
    <source>
        <dbReference type="ARBA" id="ARBA00022475"/>
    </source>
</evidence>
<dbReference type="InterPro" id="IPR024194">
    <property type="entry name" value="Ac/AlaTfrase_AlgI/DltB"/>
</dbReference>
<feature type="transmembrane region" description="Helical" evidence="10">
    <location>
        <begin position="300"/>
        <end position="317"/>
    </location>
</feature>
<keyword evidence="7 9" id="KW-0472">Membrane</keyword>
<dbReference type="PANTHER" id="PTHR13285:SF23">
    <property type="entry name" value="TEICHOIC ACID D-ALANYLTRANSFERASE"/>
    <property type="match status" value="1"/>
</dbReference>
<feature type="transmembrane region" description="Helical" evidence="10">
    <location>
        <begin position="433"/>
        <end position="453"/>
    </location>
</feature>
<keyword evidence="3 9" id="KW-1003">Cell membrane</keyword>
<evidence type="ECO:0000256" key="9">
    <source>
        <dbReference type="PIRNR" id="PIRNR016636"/>
    </source>
</evidence>
<name>A0A847D051_9BACT</name>
<feature type="transmembrane region" description="Helical" evidence="10">
    <location>
        <begin position="323"/>
        <end position="340"/>
    </location>
</feature>
<dbReference type="PANTHER" id="PTHR13285">
    <property type="entry name" value="ACYLTRANSFERASE"/>
    <property type="match status" value="1"/>
</dbReference>
<feature type="transmembrane region" description="Helical" evidence="10">
    <location>
        <begin position="403"/>
        <end position="421"/>
    </location>
</feature>
<evidence type="ECO:0000313" key="11">
    <source>
        <dbReference type="EMBL" id="NLD25295.1"/>
    </source>
</evidence>
<gene>
    <name evidence="11" type="ORF">GX656_01480</name>
</gene>
<evidence type="ECO:0000256" key="7">
    <source>
        <dbReference type="ARBA" id="ARBA00023136"/>
    </source>
</evidence>
<accession>A0A847D051</accession>
<sequence length="468" mass="53873">MVFPSTQFALFFVLIFIPAIRLKYQPKAYVWYILLINIIFYSLFGLKFLLILIIDILVNYFIILLQSKYQKNKAVLIVGLILNIVLLGFFKYFVFTTNILLQAEILKATTFIPTILIPVGISFYTFKVIAHLMDTYRGELLKPKFSAYASYISFFPQITSGPIARAKEFYEDLEAPRNNYFNLGETTTLVLGGLFKKLVLASFIFNFIGGPFANPLNYSSLDLIIAAFAYSTMLYADFSGYSDMSNGISNLLGFRAPLNFNSPYKAMGFKDFWNRWHISLSSWFRDYLYIPLGGNRKGKLRKYINIFITMFVSGLWHGAGLNYIVWGTIHAVGSVLSHIFGETEYLKNFRDKGIFNKFLKFAAQILTFFIITIAWIYFNSRNLSTANQFVLGMFSSDITQNTLINWRLIGTVIFIFGLNYFGEYIKYFVTKIINHLNLVFAVLIISALAYIIIRLGPDLMPPFVYFNF</sequence>
<feature type="transmembrane region" description="Helical" evidence="10">
    <location>
        <begin position="218"/>
        <end position="236"/>
    </location>
</feature>
<feature type="transmembrane region" description="Helical" evidence="10">
    <location>
        <begin position="74"/>
        <end position="93"/>
    </location>
</feature>
<dbReference type="GO" id="GO:0042121">
    <property type="term" value="P:alginic acid biosynthetic process"/>
    <property type="evidence" value="ECO:0007669"/>
    <property type="project" value="InterPro"/>
</dbReference>
<comment type="subcellular location">
    <subcellularLocation>
        <location evidence="1">Cell membrane</location>
        <topology evidence="1">Multi-pass membrane protein</topology>
    </subcellularLocation>
</comment>
<feature type="transmembrane region" description="Helical" evidence="10">
    <location>
        <begin position="105"/>
        <end position="126"/>
    </location>
</feature>
<feature type="transmembrane region" description="Helical" evidence="10">
    <location>
        <begin position="194"/>
        <end position="212"/>
    </location>
</feature>
<dbReference type="Proteomes" id="UP000545876">
    <property type="component" value="Unassembled WGS sequence"/>
</dbReference>
<reference evidence="11 12" key="1">
    <citation type="journal article" date="2020" name="Biotechnol. Biofuels">
        <title>New insights from the biogas microbiome by comprehensive genome-resolved metagenomics of nearly 1600 species originating from multiple anaerobic digesters.</title>
        <authorList>
            <person name="Campanaro S."/>
            <person name="Treu L."/>
            <person name="Rodriguez-R L.M."/>
            <person name="Kovalovszki A."/>
            <person name="Ziels R.M."/>
            <person name="Maus I."/>
            <person name="Zhu X."/>
            <person name="Kougias P.G."/>
            <person name="Basile A."/>
            <person name="Luo G."/>
            <person name="Schluter A."/>
            <person name="Konstantinidis K.T."/>
            <person name="Angelidaki I."/>
        </authorList>
    </citation>
    <scope>NUCLEOTIDE SEQUENCE [LARGE SCALE GENOMIC DNA]</scope>
    <source>
        <strain evidence="11">AS06rmzACSIP_65</strain>
    </source>
</reference>
<keyword evidence="5 10" id="KW-0812">Transmembrane</keyword>
<keyword evidence="8 9" id="KW-0012">Acyltransferase</keyword>
<protein>
    <submittedName>
        <fullName evidence="11">MBOAT family protein</fullName>
    </submittedName>
</protein>
<dbReference type="Pfam" id="PF03062">
    <property type="entry name" value="MBOAT"/>
    <property type="match status" value="1"/>
</dbReference>
<dbReference type="GO" id="GO:0016746">
    <property type="term" value="F:acyltransferase activity"/>
    <property type="evidence" value="ECO:0007669"/>
    <property type="project" value="UniProtKB-KW"/>
</dbReference>
<evidence type="ECO:0000256" key="1">
    <source>
        <dbReference type="ARBA" id="ARBA00004651"/>
    </source>
</evidence>
<feature type="transmembrane region" description="Helical" evidence="10">
    <location>
        <begin position="361"/>
        <end position="378"/>
    </location>
</feature>
<keyword evidence="6 10" id="KW-1133">Transmembrane helix</keyword>
<evidence type="ECO:0000256" key="6">
    <source>
        <dbReference type="ARBA" id="ARBA00022989"/>
    </source>
</evidence>
<keyword evidence="4 9" id="KW-0808">Transferase</keyword>
<comment type="similarity">
    <text evidence="2 9">Belongs to the membrane-bound acyltransferase family.</text>
</comment>
<evidence type="ECO:0000256" key="2">
    <source>
        <dbReference type="ARBA" id="ARBA00010323"/>
    </source>
</evidence>
<evidence type="ECO:0000256" key="8">
    <source>
        <dbReference type="ARBA" id="ARBA00023315"/>
    </source>
</evidence>
<dbReference type="PIRSF" id="PIRSF500217">
    <property type="entry name" value="AlgI"/>
    <property type="match status" value="1"/>
</dbReference>
<dbReference type="InterPro" id="IPR051085">
    <property type="entry name" value="MB_O-acyltransferase"/>
</dbReference>
<dbReference type="InterPro" id="IPR028362">
    <property type="entry name" value="AlgI"/>
</dbReference>
<feature type="transmembrane region" description="Helical" evidence="10">
    <location>
        <begin position="31"/>
        <end position="62"/>
    </location>
</feature>
<evidence type="ECO:0000256" key="10">
    <source>
        <dbReference type="SAM" id="Phobius"/>
    </source>
</evidence>
<evidence type="ECO:0000313" key="12">
    <source>
        <dbReference type="Proteomes" id="UP000545876"/>
    </source>
</evidence>
<dbReference type="PIRSF" id="PIRSF016636">
    <property type="entry name" value="AlgI_DltB"/>
    <property type="match status" value="1"/>
</dbReference>